<evidence type="ECO:0000313" key="2">
    <source>
        <dbReference type="EMBL" id="MBP2412767.1"/>
    </source>
</evidence>
<dbReference type="InterPro" id="IPR051324">
    <property type="entry name" value="Stress/Tellurium_Resist"/>
</dbReference>
<dbReference type="InterPro" id="IPR003325">
    <property type="entry name" value="TerD"/>
</dbReference>
<organism evidence="2 3">
    <name type="scientific">Arthrobacter stackebrandtii</name>
    <dbReference type="NCBI Taxonomy" id="272161"/>
    <lineage>
        <taxon>Bacteria</taxon>
        <taxon>Bacillati</taxon>
        <taxon>Actinomycetota</taxon>
        <taxon>Actinomycetes</taxon>
        <taxon>Micrococcales</taxon>
        <taxon>Micrococcaceae</taxon>
        <taxon>Arthrobacter</taxon>
    </lineage>
</organism>
<dbReference type="PANTHER" id="PTHR32097:SF17">
    <property type="entry name" value="CAMP-BINDING PROTEIN 1-RELATED"/>
    <property type="match status" value="1"/>
</dbReference>
<proteinExistence type="predicted"/>
<dbReference type="Pfam" id="PF02342">
    <property type="entry name" value="TerD"/>
    <property type="match status" value="1"/>
</dbReference>
<comment type="caution">
    <text evidence="2">The sequence shown here is derived from an EMBL/GenBank/DDBJ whole genome shotgun (WGS) entry which is preliminary data.</text>
</comment>
<gene>
    <name evidence="2" type="ORF">JOF48_001566</name>
</gene>
<evidence type="ECO:0000259" key="1">
    <source>
        <dbReference type="Pfam" id="PF02342"/>
    </source>
</evidence>
<evidence type="ECO:0000313" key="3">
    <source>
        <dbReference type="Proteomes" id="UP000711614"/>
    </source>
</evidence>
<feature type="domain" description="TerD" evidence="1">
    <location>
        <begin position="1"/>
        <end position="183"/>
    </location>
</feature>
<reference evidence="2 3" key="1">
    <citation type="submission" date="2021-03" db="EMBL/GenBank/DDBJ databases">
        <title>Sequencing the genomes of 1000 actinobacteria strains.</title>
        <authorList>
            <person name="Klenk H.-P."/>
        </authorList>
    </citation>
    <scope>NUCLEOTIDE SEQUENCE [LARGE SCALE GENOMIC DNA]</scope>
    <source>
        <strain evidence="2 3">DSM 16005</strain>
    </source>
</reference>
<name>A0ABS4YWF5_9MICC</name>
<dbReference type="EMBL" id="JAGIOI010000001">
    <property type="protein sequence ID" value="MBP2412767.1"/>
    <property type="molecule type" value="Genomic_DNA"/>
</dbReference>
<dbReference type="CDD" id="cd06974">
    <property type="entry name" value="TerD_like"/>
    <property type="match status" value="1"/>
</dbReference>
<keyword evidence="3" id="KW-1185">Reference proteome</keyword>
<dbReference type="Proteomes" id="UP000711614">
    <property type="component" value="Unassembled WGS sequence"/>
</dbReference>
<dbReference type="Gene3D" id="2.60.60.30">
    <property type="entry name" value="sav2460 like domains"/>
    <property type="match status" value="1"/>
</dbReference>
<dbReference type="PANTHER" id="PTHR32097">
    <property type="entry name" value="CAMP-BINDING PROTEIN 1-RELATED"/>
    <property type="match status" value="1"/>
</dbReference>
<accession>A0ABS4YWF5</accession>
<sequence length="197" mass="20829">MGLSLQKGQALSLKKNDGAALTQVRMGLGWDSAAPVKRGLFGGLKKGAEIDLDASAIFFDASGKAVDTVFFNQLQSKDGSTRHTGDNLTGEGDGDDETIMVNLPTVSPAVAQIVFVISSYSRQTFDLVENAFCRLVDDSTPGSPEVARFQLTDSGTHTAMIMAKVSREGAGWKFTAIGERANGRTAMDLIQPAANAL</sequence>
<dbReference type="RefSeq" id="WP_209679253.1">
    <property type="nucleotide sequence ID" value="NZ_JAGIOI010000001.1"/>
</dbReference>
<protein>
    <submittedName>
        <fullName evidence="2">Tellurium resistance protein TerZ</fullName>
    </submittedName>
</protein>